<feature type="transmembrane region" description="Helical" evidence="5">
    <location>
        <begin position="747"/>
        <end position="770"/>
    </location>
</feature>
<feature type="repeat" description="ANK" evidence="3">
    <location>
        <begin position="377"/>
        <end position="409"/>
    </location>
</feature>
<dbReference type="PROSITE" id="PS50088">
    <property type="entry name" value="ANK_REPEAT"/>
    <property type="match status" value="11"/>
</dbReference>
<dbReference type="PANTHER" id="PTHR24198:SF165">
    <property type="entry name" value="ANKYRIN REPEAT-CONTAINING PROTEIN-RELATED"/>
    <property type="match status" value="1"/>
</dbReference>
<proteinExistence type="predicted"/>
<feature type="repeat" description="ANK" evidence="3">
    <location>
        <begin position="308"/>
        <end position="331"/>
    </location>
</feature>
<accession>A0ABP0TFM5</accession>
<evidence type="ECO:0000256" key="3">
    <source>
        <dbReference type="PROSITE-ProRule" id="PRU00023"/>
    </source>
</evidence>
<keyword evidence="8" id="KW-1185">Reference proteome</keyword>
<dbReference type="SUPFAM" id="SSF48403">
    <property type="entry name" value="Ankyrin repeat"/>
    <property type="match status" value="2"/>
</dbReference>
<evidence type="ECO:0000256" key="1">
    <source>
        <dbReference type="ARBA" id="ARBA00022737"/>
    </source>
</evidence>
<keyword evidence="5" id="KW-0812">Transmembrane</keyword>
<keyword evidence="2 3" id="KW-0040">ANK repeat</keyword>
<gene>
    <name evidence="7" type="ORF">CSSPTR1EN2_LOCUS1682</name>
</gene>
<evidence type="ECO:0000256" key="5">
    <source>
        <dbReference type="SAM" id="Phobius"/>
    </source>
</evidence>
<feature type="repeat" description="ANK" evidence="3">
    <location>
        <begin position="567"/>
        <end position="591"/>
    </location>
</feature>
<dbReference type="PROSITE" id="PS50297">
    <property type="entry name" value="ANK_REP_REGION"/>
    <property type="match status" value="9"/>
</dbReference>
<dbReference type="Pfam" id="PF13962">
    <property type="entry name" value="PGG"/>
    <property type="match status" value="1"/>
</dbReference>
<dbReference type="InterPro" id="IPR002110">
    <property type="entry name" value="Ankyrin_rpt"/>
</dbReference>
<dbReference type="InterPro" id="IPR026961">
    <property type="entry name" value="PGG_dom"/>
</dbReference>
<dbReference type="EMBL" id="OZ019893">
    <property type="protein sequence ID" value="CAK9192021.1"/>
    <property type="molecule type" value="Genomic_DNA"/>
</dbReference>
<dbReference type="Pfam" id="PF00023">
    <property type="entry name" value="Ank"/>
    <property type="match status" value="2"/>
</dbReference>
<feature type="repeat" description="ANK" evidence="3">
    <location>
        <begin position="51"/>
        <end position="72"/>
    </location>
</feature>
<feature type="repeat" description="ANK" evidence="3">
    <location>
        <begin position="170"/>
        <end position="206"/>
    </location>
</feature>
<evidence type="ECO:0000313" key="7">
    <source>
        <dbReference type="EMBL" id="CAK9192021.1"/>
    </source>
</evidence>
<name>A0ABP0TFM5_9BRYO</name>
<feature type="repeat" description="ANK" evidence="3">
    <location>
        <begin position="274"/>
        <end position="307"/>
    </location>
</feature>
<keyword evidence="5" id="KW-0472">Membrane</keyword>
<evidence type="ECO:0000313" key="8">
    <source>
        <dbReference type="Proteomes" id="UP001497512"/>
    </source>
</evidence>
<dbReference type="InterPro" id="IPR036770">
    <property type="entry name" value="Ankyrin_rpt-contain_sf"/>
</dbReference>
<dbReference type="Proteomes" id="UP001497512">
    <property type="component" value="Chromosome 1"/>
</dbReference>
<organism evidence="7 8">
    <name type="scientific">Sphagnum troendelagicum</name>
    <dbReference type="NCBI Taxonomy" id="128251"/>
    <lineage>
        <taxon>Eukaryota</taxon>
        <taxon>Viridiplantae</taxon>
        <taxon>Streptophyta</taxon>
        <taxon>Embryophyta</taxon>
        <taxon>Bryophyta</taxon>
        <taxon>Sphagnophytina</taxon>
        <taxon>Sphagnopsida</taxon>
        <taxon>Sphagnales</taxon>
        <taxon>Sphagnaceae</taxon>
        <taxon>Sphagnum</taxon>
    </lineage>
</organism>
<evidence type="ECO:0000256" key="2">
    <source>
        <dbReference type="ARBA" id="ARBA00023043"/>
    </source>
</evidence>
<feature type="repeat" description="ANK" evidence="3">
    <location>
        <begin position="342"/>
        <end position="363"/>
    </location>
</feature>
<dbReference type="Gene3D" id="1.25.40.20">
    <property type="entry name" value="Ankyrin repeat-containing domain"/>
    <property type="match status" value="6"/>
</dbReference>
<dbReference type="PANTHER" id="PTHR24198">
    <property type="entry name" value="ANKYRIN REPEAT AND PROTEIN KINASE DOMAIN-CONTAINING PROTEIN"/>
    <property type="match status" value="1"/>
</dbReference>
<keyword evidence="5" id="KW-1133">Transmembrane helix</keyword>
<feature type="transmembrane region" description="Helical" evidence="5">
    <location>
        <begin position="610"/>
        <end position="630"/>
    </location>
</feature>
<sequence>MEVGNSSRDHDAAGPQGLTPLHRAAEEGNDEAVKKMLESGEIDDLNPVDELRRTPLHLAAGNNHTRVLKLLLAMQEERRVQVNARALFGITPLLLSVRRGCTEAVKLLLKNPFVDLEARTTAERFTVFHMAADSGREEMASLLLEKLLEKRSACSLSSLLGSSRSCLDCLSRTALHYAAREGHRELVKFFLQPLLADFVDANAGDSDKFTPLHLAARRGHVRVVDELLKSPKIDVNPRAKKQQSQHALLQLEADMDLELLPRPRLADAVAETVDGLTPLHLAAREGHKLVVAHLLMRKEIAVNAKDKHGFTPLHLAAGRGRAEVVSLLLKNPHCNVNAEADDQSVPLHLAAKNGNISTVIELLGCKQHINCNAMDGSGATALDIAEKEGHINIVWLLLEHPVEVTQETGTEHLYSKQLELACELKHKEIVKMLLRRIADEVAFPGQQLQLPQQNSGGSGQNKKLLLHWAAKMGYTKLVQRISEWDPGWDVNLRDHLNQTPLHYAAEKGHLQIVKLLLSQPHVDVNVKNYRMETPLHLAAKEGHTDVVKELSLETSGRHLQATEEDKHERTPLQLAVENGHKDIEKLLLERSDVQEYVNALYRDRQVYVDAANAILVGAALIASVTFAAWLQPPLGYTTYYGTQYMEQAPAPPQTYEVYAAIQQHPALQVFWIFNSLSFFLAIATVLSGAGGVLPTRQGFIKEAVAKVRRALLHTSILLASSVVFVLGAFATAGFVVLPPVAKYQLNMIFTICFGGTICTLFLAQFLLNLYELCPEWWR</sequence>
<feature type="repeat" description="ANK" evidence="3">
    <location>
        <begin position="530"/>
        <end position="550"/>
    </location>
</feature>
<feature type="repeat" description="ANK" evidence="3">
    <location>
        <begin position="207"/>
        <end position="229"/>
    </location>
</feature>
<evidence type="ECO:0000256" key="4">
    <source>
        <dbReference type="SAM" id="MobiDB-lite"/>
    </source>
</evidence>
<feature type="repeat" description="ANK" evidence="3">
    <location>
        <begin position="16"/>
        <end position="40"/>
    </location>
</feature>
<reference evidence="7 8" key="1">
    <citation type="submission" date="2024-02" db="EMBL/GenBank/DDBJ databases">
        <authorList>
            <consortium name="ELIXIR-Norway"/>
            <consortium name="Elixir Norway"/>
        </authorList>
    </citation>
    <scope>NUCLEOTIDE SEQUENCE [LARGE SCALE GENOMIC DNA]</scope>
</reference>
<feature type="region of interest" description="Disordered" evidence="4">
    <location>
        <begin position="1"/>
        <end position="23"/>
    </location>
</feature>
<dbReference type="Pfam" id="PF12796">
    <property type="entry name" value="Ank_2"/>
    <property type="match status" value="5"/>
</dbReference>
<protein>
    <recommendedName>
        <fullName evidence="6">PGG domain-containing protein</fullName>
    </recommendedName>
</protein>
<keyword evidence="1" id="KW-0677">Repeat</keyword>
<feature type="transmembrane region" description="Helical" evidence="5">
    <location>
        <begin position="671"/>
        <end position="695"/>
    </location>
</feature>
<feature type="domain" description="PGG" evidence="6">
    <location>
        <begin position="609"/>
        <end position="735"/>
    </location>
</feature>
<evidence type="ECO:0000259" key="6">
    <source>
        <dbReference type="Pfam" id="PF13962"/>
    </source>
</evidence>
<feature type="repeat" description="ANK" evidence="3">
    <location>
        <begin position="496"/>
        <end position="518"/>
    </location>
</feature>
<dbReference type="SMART" id="SM00248">
    <property type="entry name" value="ANK"/>
    <property type="match status" value="15"/>
</dbReference>
<feature type="transmembrane region" description="Helical" evidence="5">
    <location>
        <begin position="716"/>
        <end position="741"/>
    </location>
</feature>